<dbReference type="PROSITE" id="PS52019">
    <property type="entry name" value="PKS_MFAS_DH"/>
    <property type="match status" value="1"/>
</dbReference>
<reference evidence="9 10" key="1">
    <citation type="submission" date="2015-02" db="EMBL/GenBank/DDBJ databases">
        <authorList>
            <person name="Ju K.-S."/>
            <person name="Doroghazi J.R."/>
            <person name="Metcalf W."/>
        </authorList>
    </citation>
    <scope>NUCLEOTIDE SEQUENCE [LARGE SCALE GENOMIC DNA]</scope>
    <source>
        <strain evidence="9 10">NRRL B-16140</strain>
    </source>
</reference>
<keyword evidence="10" id="KW-1185">Reference proteome</keyword>
<dbReference type="Gene3D" id="3.40.50.720">
    <property type="entry name" value="NAD(P)-binding Rossmann-like Domain"/>
    <property type="match status" value="1"/>
</dbReference>
<protein>
    <submittedName>
        <fullName evidence="9">Uncharacterized protein</fullName>
    </submittedName>
</protein>
<dbReference type="InterPro" id="IPR009081">
    <property type="entry name" value="PP-bd_ACP"/>
</dbReference>
<proteinExistence type="predicted"/>
<dbReference type="Gene3D" id="1.10.1200.10">
    <property type="entry name" value="ACP-like"/>
    <property type="match status" value="1"/>
</dbReference>
<dbReference type="OrthoDB" id="9778690at2"/>
<feature type="active site" description="Proton acceptor; for dehydratase activity" evidence="5">
    <location>
        <position position="173"/>
    </location>
</feature>
<dbReference type="InterPro" id="IPR057326">
    <property type="entry name" value="KR_dom"/>
</dbReference>
<dbReference type="InterPro" id="IPR055123">
    <property type="entry name" value="SpnB-like_Rossmann"/>
</dbReference>
<dbReference type="Pfam" id="PF08659">
    <property type="entry name" value="KR"/>
    <property type="match status" value="1"/>
</dbReference>
<dbReference type="PROSITE" id="PS00012">
    <property type="entry name" value="PHOSPHOPANTETHEINE"/>
    <property type="match status" value="1"/>
</dbReference>
<dbReference type="PANTHER" id="PTHR43775">
    <property type="entry name" value="FATTY ACID SYNTHASE"/>
    <property type="match status" value="1"/>
</dbReference>
<dbReference type="Proteomes" id="UP000033393">
    <property type="component" value="Unassembled WGS sequence"/>
</dbReference>
<keyword evidence="3" id="KW-0808">Transferase</keyword>
<feature type="domain" description="Carrier" evidence="7">
    <location>
        <begin position="846"/>
        <end position="921"/>
    </location>
</feature>
<dbReference type="Pfam" id="PF22953">
    <property type="entry name" value="SpnB_Rossmann"/>
    <property type="match status" value="1"/>
</dbReference>
<feature type="region of interest" description="Disordered" evidence="6">
    <location>
        <begin position="246"/>
        <end position="267"/>
    </location>
</feature>
<keyword evidence="2" id="KW-0597">Phosphoprotein</keyword>
<dbReference type="InterPro" id="IPR001227">
    <property type="entry name" value="Ac_transferase_dom_sf"/>
</dbReference>
<dbReference type="Gene3D" id="3.30.70.3290">
    <property type="match status" value="1"/>
</dbReference>
<keyword evidence="4" id="KW-0677">Repeat</keyword>
<dbReference type="Pfam" id="PF14765">
    <property type="entry name" value="PS-DH"/>
    <property type="match status" value="1"/>
</dbReference>
<evidence type="ECO:0000256" key="3">
    <source>
        <dbReference type="ARBA" id="ARBA00022679"/>
    </source>
</evidence>
<dbReference type="InterPro" id="IPR042104">
    <property type="entry name" value="PKS_dehydratase_sf"/>
</dbReference>
<dbReference type="InterPro" id="IPR049900">
    <property type="entry name" value="PKS_mFAS_DH"/>
</dbReference>
<dbReference type="SUPFAM" id="SSF51735">
    <property type="entry name" value="NAD(P)-binding Rossmann-fold domains"/>
    <property type="match status" value="2"/>
</dbReference>
<dbReference type="InterPro" id="IPR049551">
    <property type="entry name" value="PKS_DH_C"/>
</dbReference>
<dbReference type="InterPro" id="IPR049552">
    <property type="entry name" value="PKS_DH_N"/>
</dbReference>
<dbReference type="SUPFAM" id="SSF52151">
    <property type="entry name" value="FabD/lysophospholipase-like"/>
    <property type="match status" value="1"/>
</dbReference>
<organism evidence="9 10">
    <name type="scientific">Lentzea aerocolonigenes</name>
    <name type="common">Lechevalieria aerocolonigenes</name>
    <name type="synonym">Saccharothrix aerocolonigenes</name>
    <dbReference type="NCBI Taxonomy" id="68170"/>
    <lineage>
        <taxon>Bacteria</taxon>
        <taxon>Bacillati</taxon>
        <taxon>Actinomycetota</taxon>
        <taxon>Actinomycetes</taxon>
        <taxon>Pseudonocardiales</taxon>
        <taxon>Pseudonocardiaceae</taxon>
        <taxon>Lentzea</taxon>
    </lineage>
</organism>
<dbReference type="AlphaFoldDB" id="A0A0F0GI02"/>
<keyword evidence="1" id="KW-0596">Phosphopantetheine</keyword>
<dbReference type="SUPFAM" id="SSF47336">
    <property type="entry name" value="ACP-like"/>
    <property type="match status" value="1"/>
</dbReference>
<dbReference type="InterPro" id="IPR050091">
    <property type="entry name" value="PKS_NRPS_Biosynth_Enz"/>
</dbReference>
<accession>A0A0F0GI02</accession>
<sequence>DFREAIAEITFSEPAIPFQAGGNPATVDYWVDHVRHAVRFHDNVTALGDNAFVEIGPDAALTPLVDGAIAVSRRGANEVTQFLTALGQAHAEGTDVDWSPLLAGAKKVDLPTYAFRRQSYWPKVVEGAGDVKSAGLNGVGHPLLGAAVQLAGQDGHLFTSRIALRTHGWLADHVIMGRALVPGAALVEVALKAAEELGLDTLEELTIAAPLILPEQGGVQLQVVISAEEDGKRAVTIYSRPEDTDLPWTENAGGTLSSSDRTGERLDTWPVGEPVRLDGVYEKFAEIGFAYGDTFQGLRNAWRHEGAVYAEVALPEGIEPGAFGIHPALLDAALHTALLAEGDGGAGLPFSWEGVKIHATGAAAVRVRMTRDESGAMHIVIADPQGNPVAEVESLVVRAVNAGQLNENTTRDALFTLDWTPLNATQPIEATVAIAGQDHFGLVDHFVQGRVFDNIEMADAEIVVTEVVAYSDDVVDSTHAAVSDALINVQEWITGHRAGRLWFVTKNAVAATESDVPDPVAAAIWGLVRVAQSEHPGSFGLLDIDDQRSSLAVLRQAVNADEPQIVLRDGEILGGRLARAERTEQTAEYGKVLITGGTGGLGRIIAKHLVENHGVQELVLASRSGQADVSDLQANVTVAACDVSDRRELEELLNSHQPQTIIHAAGVLDDGTIESLTLDRVDPVLQPKVDAAWYLHELAPQANLILFSSVAGTFGNAGQANYAAGNAFLDALAAHRKAHDQEATSMAWGAWDTGMLSAQDAERMARTGMPAITQELGTTLFDEALHTGEAAPIPVRLDFAVLRNHEVAPLLRGLVRTKSKKAVAGQETADSLVKRLTNLTDQARTDALLELVRGQVAEVLGHAEGEIIEEDRQFQELGFDSLTAVELRNRLGGATGLRLPATLVFDYPTPADLVAHLKSELLADAPEAGLPSVLADLDAFEKALDEASVDNALHQQIAARLDVLRTKWLENSQQTSAVRDFESASDDEMFAMLDEELGL</sequence>
<evidence type="ECO:0000313" key="9">
    <source>
        <dbReference type="EMBL" id="KJK33896.1"/>
    </source>
</evidence>
<dbReference type="InterPro" id="IPR006162">
    <property type="entry name" value="Ppantetheine_attach_site"/>
</dbReference>
<dbReference type="GO" id="GO:0031177">
    <property type="term" value="F:phosphopantetheine binding"/>
    <property type="evidence" value="ECO:0007669"/>
    <property type="project" value="InterPro"/>
</dbReference>
<dbReference type="PATRIC" id="fig|68170.10.peg.2199"/>
<feature type="active site" description="Proton donor; for dehydratase activity" evidence="5">
    <location>
        <position position="331"/>
    </location>
</feature>
<dbReference type="Pfam" id="PF00550">
    <property type="entry name" value="PP-binding"/>
    <property type="match status" value="1"/>
</dbReference>
<feature type="domain" description="PKS/mFAS DH" evidence="8">
    <location>
        <begin position="141"/>
        <end position="406"/>
    </location>
</feature>
<comment type="caution">
    <text evidence="9">The sequence shown here is derived from an EMBL/GenBank/DDBJ whole genome shotgun (WGS) entry which is preliminary data.</text>
</comment>
<dbReference type="InterPro" id="IPR020807">
    <property type="entry name" value="PKS_DH"/>
</dbReference>
<dbReference type="InterPro" id="IPR016035">
    <property type="entry name" value="Acyl_Trfase/lysoPLipase"/>
</dbReference>
<feature type="region of interest" description="N-terminal hotdog fold" evidence="5">
    <location>
        <begin position="141"/>
        <end position="263"/>
    </location>
</feature>
<dbReference type="SMART" id="SM01294">
    <property type="entry name" value="PKS_PP_betabranch"/>
    <property type="match status" value="1"/>
</dbReference>
<evidence type="ECO:0000256" key="6">
    <source>
        <dbReference type="SAM" id="MobiDB-lite"/>
    </source>
</evidence>
<dbReference type="PROSITE" id="PS50075">
    <property type="entry name" value="CARRIER"/>
    <property type="match status" value="1"/>
</dbReference>
<evidence type="ECO:0000259" key="7">
    <source>
        <dbReference type="PROSITE" id="PS50075"/>
    </source>
</evidence>
<dbReference type="Gene3D" id="3.10.129.110">
    <property type="entry name" value="Polyketide synthase dehydratase"/>
    <property type="match status" value="1"/>
</dbReference>
<dbReference type="InterPro" id="IPR013968">
    <property type="entry name" value="PKS_KR"/>
</dbReference>
<evidence type="ECO:0000313" key="10">
    <source>
        <dbReference type="Proteomes" id="UP000033393"/>
    </source>
</evidence>
<dbReference type="SMART" id="SM00822">
    <property type="entry name" value="PKS_KR"/>
    <property type="match status" value="1"/>
</dbReference>
<feature type="non-terminal residue" evidence="9">
    <location>
        <position position="1"/>
    </location>
</feature>
<dbReference type="EMBL" id="JYJG01000489">
    <property type="protein sequence ID" value="KJK33896.1"/>
    <property type="molecule type" value="Genomic_DNA"/>
</dbReference>
<feature type="region of interest" description="C-terminal hotdog fold" evidence="5">
    <location>
        <begin position="272"/>
        <end position="406"/>
    </location>
</feature>
<dbReference type="RefSeq" id="WP_045317871.1">
    <property type="nucleotide sequence ID" value="NZ_JYJG01000489.1"/>
</dbReference>
<dbReference type="InterPro" id="IPR036736">
    <property type="entry name" value="ACP-like_sf"/>
</dbReference>
<dbReference type="CDD" id="cd08956">
    <property type="entry name" value="KR_3_FAS_SDR_x"/>
    <property type="match status" value="1"/>
</dbReference>
<evidence type="ECO:0000256" key="4">
    <source>
        <dbReference type="ARBA" id="ARBA00022737"/>
    </source>
</evidence>
<dbReference type="Gene3D" id="3.40.366.10">
    <property type="entry name" value="Malonyl-Coenzyme A Acyl Carrier Protein, domain 2"/>
    <property type="match status" value="1"/>
</dbReference>
<dbReference type="SMART" id="SM00823">
    <property type="entry name" value="PKS_PP"/>
    <property type="match status" value="1"/>
</dbReference>
<dbReference type="FunFam" id="1.10.1200.10:FF:000007">
    <property type="entry name" value="Probable polyketide synthase pks17"/>
    <property type="match status" value="1"/>
</dbReference>
<dbReference type="GO" id="GO:0004312">
    <property type="term" value="F:fatty acid synthase activity"/>
    <property type="evidence" value="ECO:0007669"/>
    <property type="project" value="TreeGrafter"/>
</dbReference>
<dbReference type="InterPro" id="IPR036291">
    <property type="entry name" value="NAD(P)-bd_dom_sf"/>
</dbReference>
<name>A0A0F0GI02_LENAE</name>
<gene>
    <name evidence="9" type="ORF">UK23_44450</name>
</gene>
<dbReference type="InterPro" id="IPR020806">
    <property type="entry name" value="PKS_PP-bd"/>
</dbReference>
<dbReference type="PANTHER" id="PTHR43775:SF51">
    <property type="entry name" value="INACTIVE PHENOLPHTHIOCEROL SYNTHESIS POLYKETIDE SYNTHASE TYPE I PKS1-RELATED"/>
    <property type="match status" value="1"/>
</dbReference>
<dbReference type="Pfam" id="PF21089">
    <property type="entry name" value="PKS_DH_N"/>
    <property type="match status" value="1"/>
</dbReference>
<evidence type="ECO:0000259" key="8">
    <source>
        <dbReference type="PROSITE" id="PS52019"/>
    </source>
</evidence>
<dbReference type="GO" id="GO:0006633">
    <property type="term" value="P:fatty acid biosynthetic process"/>
    <property type="evidence" value="ECO:0007669"/>
    <property type="project" value="TreeGrafter"/>
</dbReference>
<dbReference type="SMART" id="SM00826">
    <property type="entry name" value="PKS_DH"/>
    <property type="match status" value="1"/>
</dbReference>
<evidence type="ECO:0000256" key="2">
    <source>
        <dbReference type="ARBA" id="ARBA00022553"/>
    </source>
</evidence>
<evidence type="ECO:0000256" key="5">
    <source>
        <dbReference type="PROSITE-ProRule" id="PRU01363"/>
    </source>
</evidence>
<evidence type="ECO:0000256" key="1">
    <source>
        <dbReference type="ARBA" id="ARBA00022450"/>
    </source>
</evidence>